<dbReference type="PANTHER" id="PTHR47782">
    <property type="entry name" value="ZN(II)2CYS6 TRANSCRIPTION FACTOR (EUROFUNG)-RELATED"/>
    <property type="match status" value="1"/>
</dbReference>
<sequence length="467" mass="52753">MVHQTHQVRSYISDLVDHVRRRYAQAYNPSPPASGGTPQEPLSALSVKTESIDSVLPEPNRHHEHYFAEACGTYRYLGAESCLVKSPRLQPVDYHSPFGRDDDDWEISWNQSAAKSYELVEVFLDCVQPLYPVLDLEAPYLARQPPSTMNSVELFSLNMVYSIACHVMPGTTRRRHPQHQWNPSGNLSYHMANSTKYRAMAEKFHGVAAEHLEASTSDSSIDTLRAILLLAINSLFDPKSGNIGQQVALATRLALALESRLEGHDPLSKEALIIRNMHSTIFCIENELGSALDRPATFPEPEWALSFDPSRSSDYLCSLYRLQHRFRKSDAGGREAVKRHLPLLDEKSVLPPSLRLNLHQTHFLLNPCWHTAWYVIESVVSTGSIHTFLTPHWVYRAGTSLIENMPSILPGNLIQLYSNALVVLELSSWKWPSASALSASLSETLQRMKSQHQEDWDGTLQNYEMNQ</sequence>
<keyword evidence="5" id="KW-0238">DNA-binding</keyword>
<dbReference type="PANTHER" id="PTHR47782:SF12">
    <property type="entry name" value="ZN(II)2CYS6 TRANSCRIPTION FACTOR (EUROFUNG)"/>
    <property type="match status" value="1"/>
</dbReference>
<dbReference type="InterPro" id="IPR052202">
    <property type="entry name" value="Yeast_MetPath_Reg"/>
</dbReference>
<dbReference type="GO" id="GO:0046872">
    <property type="term" value="F:metal ion binding"/>
    <property type="evidence" value="ECO:0007669"/>
    <property type="project" value="UniProtKB-KW"/>
</dbReference>
<accession>A0A9W4UF26</accession>
<dbReference type="GO" id="GO:0043565">
    <property type="term" value="F:sequence-specific DNA binding"/>
    <property type="evidence" value="ECO:0007669"/>
    <property type="project" value="TreeGrafter"/>
</dbReference>
<dbReference type="CDD" id="cd12148">
    <property type="entry name" value="fungal_TF_MHR"/>
    <property type="match status" value="1"/>
</dbReference>
<keyword evidence="3" id="KW-0862">Zinc</keyword>
<keyword evidence="7" id="KW-0539">Nucleus</keyword>
<evidence type="ECO:0000256" key="5">
    <source>
        <dbReference type="ARBA" id="ARBA00023125"/>
    </source>
</evidence>
<dbReference type="EMBL" id="CAOQHR010000005">
    <property type="protein sequence ID" value="CAI6334539.1"/>
    <property type="molecule type" value="Genomic_DNA"/>
</dbReference>
<evidence type="ECO:0000313" key="8">
    <source>
        <dbReference type="EMBL" id="CAI6334539.1"/>
    </source>
</evidence>
<dbReference type="GO" id="GO:0045944">
    <property type="term" value="P:positive regulation of transcription by RNA polymerase II"/>
    <property type="evidence" value="ECO:0007669"/>
    <property type="project" value="TreeGrafter"/>
</dbReference>
<dbReference type="GO" id="GO:0005634">
    <property type="term" value="C:nucleus"/>
    <property type="evidence" value="ECO:0007669"/>
    <property type="project" value="UniProtKB-SubCell"/>
</dbReference>
<keyword evidence="9" id="KW-1185">Reference proteome</keyword>
<comment type="subcellular location">
    <subcellularLocation>
        <location evidence="1">Nucleus</location>
    </subcellularLocation>
</comment>
<evidence type="ECO:0000256" key="4">
    <source>
        <dbReference type="ARBA" id="ARBA00023015"/>
    </source>
</evidence>
<dbReference type="OrthoDB" id="25921at2759"/>
<evidence type="ECO:0000256" key="6">
    <source>
        <dbReference type="ARBA" id="ARBA00023163"/>
    </source>
</evidence>
<gene>
    <name evidence="8" type="ORF">PDIGIT_LOCUS7600</name>
</gene>
<proteinExistence type="predicted"/>
<keyword evidence="6" id="KW-0804">Transcription</keyword>
<name>A0A9W4UF26_9PLEO</name>
<evidence type="ECO:0000256" key="1">
    <source>
        <dbReference type="ARBA" id="ARBA00004123"/>
    </source>
</evidence>
<keyword evidence="4" id="KW-0805">Transcription regulation</keyword>
<reference evidence="8" key="1">
    <citation type="submission" date="2023-01" db="EMBL/GenBank/DDBJ databases">
        <authorList>
            <person name="Van Ghelder C."/>
            <person name="Rancurel C."/>
        </authorList>
    </citation>
    <scope>NUCLEOTIDE SEQUENCE</scope>
    <source>
        <strain evidence="8">CNCM I-4278</strain>
    </source>
</reference>
<evidence type="ECO:0008006" key="10">
    <source>
        <dbReference type="Google" id="ProtNLM"/>
    </source>
</evidence>
<dbReference type="GO" id="GO:0000981">
    <property type="term" value="F:DNA-binding transcription factor activity, RNA polymerase II-specific"/>
    <property type="evidence" value="ECO:0007669"/>
    <property type="project" value="TreeGrafter"/>
</dbReference>
<dbReference type="Proteomes" id="UP001152607">
    <property type="component" value="Unassembled WGS sequence"/>
</dbReference>
<organism evidence="8 9">
    <name type="scientific">Periconia digitata</name>
    <dbReference type="NCBI Taxonomy" id="1303443"/>
    <lineage>
        <taxon>Eukaryota</taxon>
        <taxon>Fungi</taxon>
        <taxon>Dikarya</taxon>
        <taxon>Ascomycota</taxon>
        <taxon>Pezizomycotina</taxon>
        <taxon>Dothideomycetes</taxon>
        <taxon>Pleosporomycetidae</taxon>
        <taxon>Pleosporales</taxon>
        <taxon>Massarineae</taxon>
        <taxon>Periconiaceae</taxon>
        <taxon>Periconia</taxon>
    </lineage>
</organism>
<evidence type="ECO:0000256" key="2">
    <source>
        <dbReference type="ARBA" id="ARBA00022723"/>
    </source>
</evidence>
<keyword evidence="2" id="KW-0479">Metal-binding</keyword>
<evidence type="ECO:0000256" key="3">
    <source>
        <dbReference type="ARBA" id="ARBA00022833"/>
    </source>
</evidence>
<dbReference type="AlphaFoldDB" id="A0A9W4UF26"/>
<protein>
    <recommendedName>
        <fullName evidence="10">Transcription factor domain-containing protein</fullName>
    </recommendedName>
</protein>
<comment type="caution">
    <text evidence="8">The sequence shown here is derived from an EMBL/GenBank/DDBJ whole genome shotgun (WGS) entry which is preliminary data.</text>
</comment>
<evidence type="ECO:0000256" key="7">
    <source>
        <dbReference type="ARBA" id="ARBA00023242"/>
    </source>
</evidence>
<evidence type="ECO:0000313" key="9">
    <source>
        <dbReference type="Proteomes" id="UP001152607"/>
    </source>
</evidence>